<dbReference type="InterPro" id="IPR036394">
    <property type="entry name" value="Ribosomal_uL22_sf"/>
</dbReference>
<dbReference type="PANTHER" id="PTHR13501:SF8">
    <property type="entry name" value="LARGE RIBOSOMAL SUBUNIT PROTEIN UL22M"/>
    <property type="match status" value="1"/>
</dbReference>
<keyword evidence="4 7" id="KW-0689">Ribosomal protein</keyword>
<dbReference type="GO" id="GO:0005840">
    <property type="term" value="C:ribosome"/>
    <property type="evidence" value="ECO:0007669"/>
    <property type="project" value="UniProtKB-KW"/>
</dbReference>
<dbReference type="InterPro" id="IPR047867">
    <property type="entry name" value="Ribosomal_uL22_bac/org-type"/>
</dbReference>
<dbReference type="Proteomes" id="UP001203831">
    <property type="component" value="Unassembled WGS sequence"/>
</dbReference>
<evidence type="ECO:0000256" key="4">
    <source>
        <dbReference type="ARBA" id="ARBA00022980"/>
    </source>
</evidence>
<comment type="similarity">
    <text evidence="1 7 8">Belongs to the universal ribosomal protein uL22 family.</text>
</comment>
<evidence type="ECO:0000256" key="2">
    <source>
        <dbReference type="ARBA" id="ARBA00022730"/>
    </source>
</evidence>
<comment type="function">
    <text evidence="7 10">This protein binds specifically to 23S rRNA; its binding is stimulated by other ribosomal proteins, e.g., L4, L17, and L20. It is important during the early stages of 50S assembly. It makes multiple contacts with different domains of the 23S rRNA in the assembled 50S subunit and ribosome.</text>
</comment>
<organism evidence="11 12">
    <name type="scientific">endosymbiont of Metamasius hemipterus</name>
    <dbReference type="NCBI Taxonomy" id="204627"/>
    <lineage>
        <taxon>Bacteria</taxon>
        <taxon>Pseudomonadati</taxon>
        <taxon>Pseudomonadota</taxon>
        <taxon>Gammaproteobacteria</taxon>
        <taxon>Candidatus Nardonella</taxon>
    </lineage>
</organism>
<gene>
    <name evidence="7 11" type="primary">rplV</name>
    <name evidence="11" type="ORF">L7J86_00240</name>
</gene>
<evidence type="ECO:0000256" key="3">
    <source>
        <dbReference type="ARBA" id="ARBA00022884"/>
    </source>
</evidence>
<dbReference type="InterPro" id="IPR001063">
    <property type="entry name" value="Ribosomal_uL22"/>
</dbReference>
<evidence type="ECO:0000256" key="6">
    <source>
        <dbReference type="ARBA" id="ARBA00035207"/>
    </source>
</evidence>
<comment type="subunit">
    <text evidence="7 9">Part of the 50S ribosomal subunit.</text>
</comment>
<dbReference type="EMBL" id="JAKMAI010000002">
    <property type="protein sequence ID" value="MCM0158241.1"/>
    <property type="molecule type" value="Genomic_DNA"/>
</dbReference>
<reference evidence="11" key="1">
    <citation type="submission" date="2022-01" db="EMBL/GenBank/DDBJ databases">
        <title>Genome assemble of Metamasius hemipterus Nardonella endosymbiont.</title>
        <authorList>
            <person name="Palmieri L."/>
            <person name="Pavarini R."/>
            <person name="Sharma P."/>
        </authorList>
    </citation>
    <scope>NUCLEOTIDE SEQUENCE [LARGE SCALE GENOMIC DNA]</scope>
    <source>
        <strain evidence="11">NARMHE1</strain>
    </source>
</reference>
<comment type="function">
    <text evidence="7">The globular domain of the protein is located near the polypeptide exit tunnel on the outside of the subunit, while an extended beta-hairpin is found that lines the wall of the exit tunnel in the center of the 70S ribosome.</text>
</comment>
<dbReference type="NCBIfam" id="TIGR01044">
    <property type="entry name" value="rplV_bact"/>
    <property type="match status" value="1"/>
</dbReference>
<comment type="caution">
    <text evidence="11">The sequence shown here is derived from an EMBL/GenBank/DDBJ whole genome shotgun (WGS) entry which is preliminary data.</text>
</comment>
<dbReference type="PANTHER" id="PTHR13501">
    <property type="entry name" value="CHLOROPLAST 50S RIBOSOMAL PROTEIN L22-RELATED"/>
    <property type="match status" value="1"/>
</dbReference>
<evidence type="ECO:0000256" key="5">
    <source>
        <dbReference type="ARBA" id="ARBA00023274"/>
    </source>
</evidence>
<protein>
    <recommendedName>
        <fullName evidence="6 7">Large ribosomal subunit protein uL22</fullName>
    </recommendedName>
</protein>
<dbReference type="Gene3D" id="3.90.470.10">
    <property type="entry name" value="Ribosomal protein L22/L17"/>
    <property type="match status" value="1"/>
</dbReference>
<keyword evidence="5 7" id="KW-0687">Ribonucleoprotein</keyword>
<keyword evidence="2 7" id="KW-0699">rRNA-binding</keyword>
<evidence type="ECO:0000256" key="8">
    <source>
        <dbReference type="RuleBase" id="RU004005"/>
    </source>
</evidence>
<dbReference type="RefSeq" id="WP_250672605.1">
    <property type="nucleotide sequence ID" value="NZ_JAKMAI010000002.1"/>
</dbReference>
<evidence type="ECO:0000256" key="9">
    <source>
        <dbReference type="RuleBase" id="RU004006"/>
    </source>
</evidence>
<dbReference type="SUPFAM" id="SSF54843">
    <property type="entry name" value="Ribosomal protein L22"/>
    <property type="match status" value="1"/>
</dbReference>
<evidence type="ECO:0000256" key="1">
    <source>
        <dbReference type="ARBA" id="ARBA00009451"/>
    </source>
</evidence>
<evidence type="ECO:0000256" key="10">
    <source>
        <dbReference type="RuleBase" id="RU004008"/>
    </source>
</evidence>
<dbReference type="HAMAP" id="MF_01331_B">
    <property type="entry name" value="Ribosomal_uL22_B"/>
    <property type="match status" value="1"/>
</dbReference>
<evidence type="ECO:0000256" key="7">
    <source>
        <dbReference type="HAMAP-Rule" id="MF_01331"/>
    </source>
</evidence>
<keyword evidence="12" id="KW-1185">Reference proteome</keyword>
<evidence type="ECO:0000313" key="11">
    <source>
        <dbReference type="EMBL" id="MCM0158241.1"/>
    </source>
</evidence>
<name>A0ABT0TW71_9GAMM</name>
<dbReference type="Pfam" id="PF00237">
    <property type="entry name" value="Ribosomal_L22"/>
    <property type="match status" value="1"/>
</dbReference>
<accession>A0ABT0TW71</accession>
<keyword evidence="3 7" id="KW-0694">RNA-binding</keyword>
<sequence>MEKKILIFSKLNKVKISPYKVRLIVNLIKKENLLNILNILKYTNKKASKLLLKTIESAIYNAKNNFNIDIDNLEIYKIYIDNGPIFKRILLRAKGKFDKLLKRTSIINVILINKNNGTKS</sequence>
<dbReference type="InterPro" id="IPR005727">
    <property type="entry name" value="Ribosomal_uL22_bac/chlpt-type"/>
</dbReference>
<proteinExistence type="inferred from homology"/>
<evidence type="ECO:0000313" key="12">
    <source>
        <dbReference type="Proteomes" id="UP001203831"/>
    </source>
</evidence>